<organism evidence="1 2">
    <name type="scientific">Ceratocystis lukuohia</name>
    <dbReference type="NCBI Taxonomy" id="2019550"/>
    <lineage>
        <taxon>Eukaryota</taxon>
        <taxon>Fungi</taxon>
        <taxon>Dikarya</taxon>
        <taxon>Ascomycota</taxon>
        <taxon>Pezizomycotina</taxon>
        <taxon>Sordariomycetes</taxon>
        <taxon>Hypocreomycetidae</taxon>
        <taxon>Microascales</taxon>
        <taxon>Ceratocystidaceae</taxon>
        <taxon>Ceratocystis</taxon>
    </lineage>
</organism>
<name>A0ABR4MDI1_9PEZI</name>
<keyword evidence="1" id="KW-0255">Endonuclease</keyword>
<dbReference type="Proteomes" id="UP001610728">
    <property type="component" value="Unassembled WGS sequence"/>
</dbReference>
<keyword evidence="1" id="KW-0540">Nuclease</keyword>
<keyword evidence="1" id="KW-0378">Hydrolase</keyword>
<protein>
    <submittedName>
        <fullName evidence="1">Endonuclease/Exonuclease/phosphatase family protein</fullName>
    </submittedName>
</protein>
<gene>
    <name evidence="1" type="ORF">HOO65_060160</name>
</gene>
<proteinExistence type="predicted"/>
<reference evidence="1 2" key="1">
    <citation type="submission" date="2020-05" db="EMBL/GenBank/DDBJ databases">
        <title>Ceratocystis lukuohia genome.</title>
        <authorList>
            <person name="Harrington T.C."/>
            <person name="Kim K."/>
            <person name="Mayers C.G."/>
        </authorList>
    </citation>
    <scope>NUCLEOTIDE SEQUENCE [LARGE SCALE GENOMIC DNA]</scope>
    <source>
        <strain evidence="1 2">C4212</strain>
    </source>
</reference>
<keyword evidence="2" id="KW-1185">Reference proteome</keyword>
<dbReference type="GeneID" id="98119556"/>
<dbReference type="RefSeq" id="XP_070857510.1">
    <property type="nucleotide sequence ID" value="XM_071001067.1"/>
</dbReference>
<dbReference type="EMBL" id="JABSNW010000006">
    <property type="protein sequence ID" value="KAL2886330.1"/>
    <property type="molecule type" value="Genomic_DNA"/>
</dbReference>
<sequence length="103" mass="11186">MCDCESFLTAGKLKELNTELGKALKNAQKTRTGFALAAHKNGRDTLQEEIDETKDYTGSGTGVVQAMNTDSYLVGRVEHYLNGEGKTVEVGGNMIRHCFAQAT</sequence>
<evidence type="ECO:0000313" key="1">
    <source>
        <dbReference type="EMBL" id="KAL2886330.1"/>
    </source>
</evidence>
<evidence type="ECO:0000313" key="2">
    <source>
        <dbReference type="Proteomes" id="UP001610728"/>
    </source>
</evidence>
<comment type="caution">
    <text evidence="1">The sequence shown here is derived from an EMBL/GenBank/DDBJ whole genome shotgun (WGS) entry which is preliminary data.</text>
</comment>
<dbReference type="GO" id="GO:0004519">
    <property type="term" value="F:endonuclease activity"/>
    <property type="evidence" value="ECO:0007669"/>
    <property type="project" value="UniProtKB-KW"/>
</dbReference>
<accession>A0ABR4MDI1</accession>